<accession>A0A0B7MVE7</accession>
<gene>
    <name evidence="2" type="primary">PARPA_03665.1 scaffold 9273</name>
</gene>
<dbReference type="EMBL" id="LN723094">
    <property type="protein sequence ID" value="CEP10046.1"/>
    <property type="molecule type" value="Genomic_DNA"/>
</dbReference>
<evidence type="ECO:0000313" key="3">
    <source>
        <dbReference type="Proteomes" id="UP000054107"/>
    </source>
</evidence>
<sequence>MAYYAVYSLGIENAKQQEELHCCGALLCENSRGNTFNLFFKPPIKCQTDGNTCKVCDKTKVKATSCEVQVEYLYKVYVDGDVEKSTFAITHDAKKHKHVKYHPIHFTQTVKEQLGEKVKEDHQKTTGAALSSIDR</sequence>
<feature type="region of interest" description="Disordered" evidence="1">
    <location>
        <begin position="115"/>
        <end position="135"/>
    </location>
</feature>
<organism evidence="2 3">
    <name type="scientific">Parasitella parasitica</name>
    <dbReference type="NCBI Taxonomy" id="35722"/>
    <lineage>
        <taxon>Eukaryota</taxon>
        <taxon>Fungi</taxon>
        <taxon>Fungi incertae sedis</taxon>
        <taxon>Mucoromycota</taxon>
        <taxon>Mucoromycotina</taxon>
        <taxon>Mucoromycetes</taxon>
        <taxon>Mucorales</taxon>
        <taxon>Mucorineae</taxon>
        <taxon>Mucoraceae</taxon>
        <taxon>Parasitella</taxon>
    </lineage>
</organism>
<keyword evidence="3" id="KW-1185">Reference proteome</keyword>
<feature type="compositionally biased region" description="Basic and acidic residues" evidence="1">
    <location>
        <begin position="115"/>
        <end position="124"/>
    </location>
</feature>
<evidence type="ECO:0000256" key="1">
    <source>
        <dbReference type="SAM" id="MobiDB-lite"/>
    </source>
</evidence>
<evidence type="ECO:0000313" key="2">
    <source>
        <dbReference type="EMBL" id="CEP10046.1"/>
    </source>
</evidence>
<protein>
    <submittedName>
        <fullName evidence="2">Uncharacterized protein</fullName>
    </submittedName>
</protein>
<dbReference type="Proteomes" id="UP000054107">
    <property type="component" value="Unassembled WGS sequence"/>
</dbReference>
<proteinExistence type="predicted"/>
<dbReference type="AlphaFoldDB" id="A0A0B7MVE7"/>
<reference evidence="2 3" key="1">
    <citation type="submission" date="2014-09" db="EMBL/GenBank/DDBJ databases">
        <authorList>
            <person name="Ellenberger Sabrina"/>
        </authorList>
    </citation>
    <scope>NUCLEOTIDE SEQUENCE [LARGE SCALE GENOMIC DNA]</scope>
    <source>
        <strain evidence="2 3">CBS 412.66</strain>
    </source>
</reference>
<name>A0A0B7MVE7_9FUNG</name>